<evidence type="ECO:0000313" key="6">
    <source>
        <dbReference type="Proteomes" id="UP001449225"/>
    </source>
</evidence>
<dbReference type="GO" id="GO:0032259">
    <property type="term" value="P:methylation"/>
    <property type="evidence" value="ECO:0007669"/>
    <property type="project" value="UniProtKB-KW"/>
</dbReference>
<organism evidence="5 6">
    <name type="scientific">Neptuniibacter pectenicola</name>
    <dbReference type="NCBI Taxonomy" id="1806669"/>
    <lineage>
        <taxon>Bacteria</taxon>
        <taxon>Pseudomonadati</taxon>
        <taxon>Pseudomonadota</taxon>
        <taxon>Gammaproteobacteria</taxon>
        <taxon>Oceanospirillales</taxon>
        <taxon>Oceanospirillaceae</taxon>
        <taxon>Neptuniibacter</taxon>
    </lineage>
</organism>
<reference evidence="5 6" key="1">
    <citation type="submission" date="2024-03" db="EMBL/GenBank/DDBJ databases">
        <title>Community enrichment and isolation of bacterial strains for fucoidan degradation.</title>
        <authorList>
            <person name="Sichert A."/>
        </authorList>
    </citation>
    <scope>NUCLEOTIDE SEQUENCE [LARGE SCALE GENOMIC DNA]</scope>
    <source>
        <strain evidence="5 6">AS76</strain>
    </source>
</reference>
<dbReference type="Pfam" id="PF05175">
    <property type="entry name" value="MTS"/>
    <property type="match status" value="1"/>
</dbReference>
<evidence type="ECO:0000259" key="4">
    <source>
        <dbReference type="Pfam" id="PF05175"/>
    </source>
</evidence>
<dbReference type="RefSeq" id="WP_342853825.1">
    <property type="nucleotide sequence ID" value="NZ_JBBMRA010000002.1"/>
</dbReference>
<protein>
    <submittedName>
        <fullName evidence="5">Methyltransferase</fullName>
    </submittedName>
</protein>
<dbReference type="CDD" id="cd02440">
    <property type="entry name" value="AdoMet_MTases"/>
    <property type="match status" value="1"/>
</dbReference>
<keyword evidence="1 5" id="KW-0808">Transferase</keyword>
<dbReference type="PANTHER" id="PTHR43317:SF1">
    <property type="entry name" value="THERMOSPERMINE SYNTHASE ACAULIS5"/>
    <property type="match status" value="1"/>
</dbReference>
<dbReference type="PANTHER" id="PTHR43317">
    <property type="entry name" value="THERMOSPERMINE SYNTHASE ACAULIS5"/>
    <property type="match status" value="1"/>
</dbReference>
<proteinExistence type="predicted"/>
<accession>A0ABU9TQT4</accession>
<dbReference type="InterPro" id="IPR007848">
    <property type="entry name" value="Small_mtfrase_dom"/>
</dbReference>
<dbReference type="InterPro" id="IPR029063">
    <property type="entry name" value="SAM-dependent_MTases_sf"/>
</dbReference>
<evidence type="ECO:0000256" key="2">
    <source>
        <dbReference type="ARBA" id="ARBA00022691"/>
    </source>
</evidence>
<evidence type="ECO:0000313" key="5">
    <source>
        <dbReference type="EMBL" id="MEM5535602.1"/>
    </source>
</evidence>
<evidence type="ECO:0000256" key="3">
    <source>
        <dbReference type="ARBA" id="ARBA00023115"/>
    </source>
</evidence>
<dbReference type="Gene3D" id="3.40.50.150">
    <property type="entry name" value="Vaccinia Virus protein VP39"/>
    <property type="match status" value="1"/>
</dbReference>
<dbReference type="Proteomes" id="UP001449225">
    <property type="component" value="Unassembled WGS sequence"/>
</dbReference>
<name>A0ABU9TQT4_9GAMM</name>
<keyword evidence="6" id="KW-1185">Reference proteome</keyword>
<dbReference type="SUPFAM" id="SSF53335">
    <property type="entry name" value="S-adenosyl-L-methionine-dependent methyltransferases"/>
    <property type="match status" value="1"/>
</dbReference>
<sequence>MSIPGKEIHRSYDEYGAIRVIDDGNKRYLAFGDTDEQSCWLKSEPLVPQHEYSRAMLIALLMREPKRCITLGLGAGALNSCLHHHYPELKQQIVELRADVIQTAYKYFHLPRSKRMEMINMDAYDFLHDEHKRKADIIFSDIYSEEGLDVKQLSPEFLTAAHGLLKENGWLVLNCWREHQSGDCLDILRGLFTDIRGCTTSCGNWVIFAGKQENTLTSKQLKQHAKELNLKLGFSLSSSLSRLKQY</sequence>
<dbReference type="EMBL" id="JBBMRA010000002">
    <property type="protein sequence ID" value="MEM5535602.1"/>
    <property type="molecule type" value="Genomic_DNA"/>
</dbReference>
<keyword evidence="3" id="KW-0620">Polyamine biosynthesis</keyword>
<feature type="domain" description="Methyltransferase small" evidence="4">
    <location>
        <begin position="55"/>
        <end position="193"/>
    </location>
</feature>
<gene>
    <name evidence="5" type="ORF">WNY58_04265</name>
</gene>
<keyword evidence="1 5" id="KW-0489">Methyltransferase</keyword>
<keyword evidence="2" id="KW-0949">S-adenosyl-L-methionine</keyword>
<evidence type="ECO:0000256" key="1">
    <source>
        <dbReference type="ARBA" id="ARBA00022603"/>
    </source>
</evidence>
<dbReference type="GO" id="GO:0008168">
    <property type="term" value="F:methyltransferase activity"/>
    <property type="evidence" value="ECO:0007669"/>
    <property type="project" value="UniProtKB-KW"/>
</dbReference>
<comment type="caution">
    <text evidence="5">The sequence shown here is derived from an EMBL/GenBank/DDBJ whole genome shotgun (WGS) entry which is preliminary data.</text>
</comment>